<dbReference type="InterPro" id="IPR011990">
    <property type="entry name" value="TPR-like_helical_dom_sf"/>
</dbReference>
<feature type="compositionally biased region" description="Gly residues" evidence="1">
    <location>
        <begin position="664"/>
        <end position="673"/>
    </location>
</feature>
<evidence type="ECO:0000256" key="1">
    <source>
        <dbReference type="SAM" id="MobiDB-lite"/>
    </source>
</evidence>
<feature type="compositionally biased region" description="Low complexity" evidence="1">
    <location>
        <begin position="634"/>
        <end position="651"/>
    </location>
</feature>
<gene>
    <name evidence="2" type="ORF">HALOF300_00799</name>
</gene>
<dbReference type="AlphaFoldDB" id="A0A7M4DFA8"/>
<evidence type="ECO:0000313" key="3">
    <source>
        <dbReference type="Proteomes" id="UP000419743"/>
    </source>
</evidence>
<keyword evidence="3" id="KW-1185">Reference proteome</keyword>
<accession>A0A7M4DFA8</accession>
<sequence length="956" mass="100702">MRISDTIRRQIHTGIEFQMAGRWKEAERTLRSVERPIRALPAGSERTHLELALLEARATLHMYRQEWAAAEERLREMLRQLAAEPDESMKQWQGSALTNLSSVCAQSGRDLEAAELSQRAVAVFESMTAPRPEDVEMLATTRNNLAAQAARESRFDDAKMHANHALMAATGQGSMLPEGQALRLLGTIASLEDDLPAAADYLGRAQDVLTRFGAHLESAQVGLVLARLAAQRGDGREFAAHMEEVREAFRSRGELRAIAEIDYMQAEFLLAWVPEEHDRAALNLDWSGVDADTDPYTLSQDHQNDLLLGGAVDYAIPAALALDAMRTQFPSGYQRERFVTQVADPARDAAFRAALQSSNGMATFALIEWQAASGTPTVVLPAGAAARPVEGTAGAGASADEAVELMLPSGPAVAVEPVPRMLLAPGQGEVLGEEYATARTRYGQELRSPELVQRWAEPGDRPTVVLTYVDTGHGTFCNWRVDGAPGGVGRVAHEEMERALGRLAQGLPSVAAGVDKVATYTDLLTSGPLVDYAAEWEVAVGLAEAFLATPLVDQLAAYHEAGVRPHVRVQPSPRTAAVPWELLAVDTTDVRLVEIADVTVVAPGHVPGAGIDAADGGARSVWSGGGRFRGRDGAGATASGASAADARPPRGGLLGRLRRSGAGPVPGGAGQVSDGAGGAVPVAGGGAGAAEVAAAGAPGVAATSSTADTVMALDPRIPGWPAASALGSVLGRVTPGNARYAGLLERLDSYARAGRVDVPGGDLTGLFRRTDADRDWLAAALQAGPKRFVYVGHVSAAATERGQADDSQLHLSCTVDVPGLAEPMREHRPLSARDLLADPQRWPMPPRVALIGCESGADARFRDPYGLVGAVVRAGATLVTGTRWPLLTEHALSSLADVAGNPITDAVLAVDAAHDAPDAVAAFSAWQRERLAAWRSSRAVADSPLLWAGLVTFTTA</sequence>
<proteinExistence type="predicted"/>
<dbReference type="SUPFAM" id="SSF48452">
    <property type="entry name" value="TPR-like"/>
    <property type="match status" value="1"/>
</dbReference>
<name>A0A7M4DFA8_9MICO</name>
<dbReference type="EMBL" id="CACRYJ010000014">
    <property type="protein sequence ID" value="VZO35601.1"/>
    <property type="molecule type" value="Genomic_DNA"/>
</dbReference>
<reference evidence="2 3" key="1">
    <citation type="submission" date="2019-11" db="EMBL/GenBank/DDBJ databases">
        <authorList>
            <person name="Criscuolo A."/>
        </authorList>
    </citation>
    <scope>NUCLEOTIDE SEQUENCE [LARGE SCALE GENOMIC DNA]</scope>
    <source>
        <strain evidence="2">CIP111667</strain>
    </source>
</reference>
<comment type="caution">
    <text evidence="2">The sequence shown here is derived from an EMBL/GenBank/DDBJ whole genome shotgun (WGS) entry which is preliminary data.</text>
</comment>
<dbReference type="RefSeq" id="WP_156739500.1">
    <property type="nucleotide sequence ID" value="NZ_CACRYJ010000014.1"/>
</dbReference>
<evidence type="ECO:0000313" key="2">
    <source>
        <dbReference type="EMBL" id="VZO35601.1"/>
    </source>
</evidence>
<protein>
    <recommendedName>
        <fullName evidence="4">CHAT domain-containing protein</fullName>
    </recommendedName>
</protein>
<organism evidence="2 3">
    <name type="scientific">Occultella aeris</name>
    <dbReference type="NCBI Taxonomy" id="2761496"/>
    <lineage>
        <taxon>Bacteria</taxon>
        <taxon>Bacillati</taxon>
        <taxon>Actinomycetota</taxon>
        <taxon>Actinomycetes</taxon>
        <taxon>Micrococcales</taxon>
        <taxon>Ruaniaceae</taxon>
        <taxon>Occultella</taxon>
    </lineage>
</organism>
<dbReference type="Proteomes" id="UP000419743">
    <property type="component" value="Unassembled WGS sequence"/>
</dbReference>
<evidence type="ECO:0008006" key="4">
    <source>
        <dbReference type="Google" id="ProtNLM"/>
    </source>
</evidence>
<dbReference type="Gene3D" id="1.25.40.10">
    <property type="entry name" value="Tetratricopeptide repeat domain"/>
    <property type="match status" value="1"/>
</dbReference>
<feature type="region of interest" description="Disordered" evidence="1">
    <location>
        <begin position="624"/>
        <end position="673"/>
    </location>
</feature>